<dbReference type="InterPro" id="IPR038769">
    <property type="entry name" value="MTC4"/>
</dbReference>
<feature type="compositionally biased region" description="Low complexity" evidence="1">
    <location>
        <begin position="352"/>
        <end position="369"/>
    </location>
</feature>
<feature type="region of interest" description="Disordered" evidence="1">
    <location>
        <begin position="251"/>
        <end position="298"/>
    </location>
</feature>
<keyword evidence="2" id="KW-0472">Membrane</keyword>
<feature type="compositionally biased region" description="Polar residues" evidence="1">
    <location>
        <begin position="447"/>
        <end position="460"/>
    </location>
</feature>
<feature type="region of interest" description="Disordered" evidence="1">
    <location>
        <begin position="879"/>
        <end position="914"/>
    </location>
</feature>
<feature type="compositionally biased region" description="Polar residues" evidence="1">
    <location>
        <begin position="649"/>
        <end position="664"/>
    </location>
</feature>
<feature type="compositionally biased region" description="Basic and acidic residues" evidence="1">
    <location>
        <begin position="12"/>
        <end position="26"/>
    </location>
</feature>
<feature type="region of interest" description="Disordered" evidence="1">
    <location>
        <begin position="510"/>
        <end position="631"/>
    </location>
</feature>
<feature type="region of interest" description="Disordered" evidence="1">
    <location>
        <begin position="441"/>
        <end position="474"/>
    </location>
</feature>
<feature type="transmembrane region" description="Helical" evidence="2">
    <location>
        <begin position="1229"/>
        <end position="1249"/>
    </location>
</feature>
<feature type="region of interest" description="Disordered" evidence="1">
    <location>
        <begin position="343"/>
        <end position="383"/>
    </location>
</feature>
<feature type="compositionally biased region" description="Basic and acidic residues" evidence="1">
    <location>
        <begin position="941"/>
        <end position="959"/>
    </location>
</feature>
<name>A0A9N9LT61_9HELO</name>
<evidence type="ECO:0000256" key="2">
    <source>
        <dbReference type="SAM" id="Phobius"/>
    </source>
</evidence>
<feature type="region of interest" description="Disordered" evidence="1">
    <location>
        <begin position="756"/>
        <end position="857"/>
    </location>
</feature>
<reference evidence="3" key="1">
    <citation type="submission" date="2021-07" db="EMBL/GenBank/DDBJ databases">
        <authorList>
            <person name="Durling M."/>
        </authorList>
    </citation>
    <scope>NUCLEOTIDE SEQUENCE</scope>
</reference>
<keyword evidence="2" id="KW-1133">Transmembrane helix</keyword>
<organism evidence="3 4">
    <name type="scientific">Hymenoscyphus albidus</name>
    <dbReference type="NCBI Taxonomy" id="595503"/>
    <lineage>
        <taxon>Eukaryota</taxon>
        <taxon>Fungi</taxon>
        <taxon>Dikarya</taxon>
        <taxon>Ascomycota</taxon>
        <taxon>Pezizomycotina</taxon>
        <taxon>Leotiomycetes</taxon>
        <taxon>Helotiales</taxon>
        <taxon>Helotiaceae</taxon>
        <taxon>Hymenoscyphus</taxon>
    </lineage>
</organism>
<feature type="compositionally biased region" description="Basic residues" evidence="1">
    <location>
        <begin position="251"/>
        <end position="262"/>
    </location>
</feature>
<feature type="compositionally biased region" description="Basic and acidic residues" evidence="1">
    <location>
        <begin position="51"/>
        <end position="64"/>
    </location>
</feature>
<proteinExistence type="predicted"/>
<feature type="compositionally biased region" description="Basic residues" evidence="1">
    <location>
        <begin position="567"/>
        <end position="585"/>
    </location>
</feature>
<comment type="caution">
    <text evidence="3">The sequence shown here is derived from an EMBL/GenBank/DDBJ whole genome shotgun (WGS) entry which is preliminary data.</text>
</comment>
<feature type="compositionally biased region" description="Basic and acidic residues" evidence="1">
    <location>
        <begin position="999"/>
        <end position="1012"/>
    </location>
</feature>
<dbReference type="PANTHER" id="PTHR38426">
    <property type="entry name" value="MAINTENANCE OF TELOMERE CAPPING PROTEIN 4"/>
    <property type="match status" value="1"/>
</dbReference>
<evidence type="ECO:0000256" key="1">
    <source>
        <dbReference type="SAM" id="MobiDB-lite"/>
    </source>
</evidence>
<feature type="compositionally biased region" description="Basic residues" evidence="1">
    <location>
        <begin position="89"/>
        <end position="98"/>
    </location>
</feature>
<evidence type="ECO:0000313" key="3">
    <source>
        <dbReference type="EMBL" id="CAG8979398.1"/>
    </source>
</evidence>
<dbReference type="PANTHER" id="PTHR38426:SF1">
    <property type="entry name" value="MAINTENANCE OF TELOMERE CAPPING PROTEIN 4"/>
    <property type="match status" value="1"/>
</dbReference>
<dbReference type="EMBL" id="CAJVRM010000309">
    <property type="protein sequence ID" value="CAG8979398.1"/>
    <property type="molecule type" value="Genomic_DNA"/>
</dbReference>
<feature type="compositionally biased region" description="Polar residues" evidence="1">
    <location>
        <begin position="679"/>
        <end position="692"/>
    </location>
</feature>
<dbReference type="OrthoDB" id="5402622at2759"/>
<dbReference type="Proteomes" id="UP000701801">
    <property type="component" value="Unassembled WGS sequence"/>
</dbReference>
<accession>A0A9N9LT61</accession>
<gene>
    <name evidence="3" type="ORF">HYALB_00010489</name>
</gene>
<feature type="compositionally biased region" description="Polar residues" evidence="1">
    <location>
        <begin position="154"/>
        <end position="181"/>
    </location>
</feature>
<evidence type="ECO:0000313" key="4">
    <source>
        <dbReference type="Proteomes" id="UP000701801"/>
    </source>
</evidence>
<feature type="region of interest" description="Disordered" evidence="1">
    <location>
        <begin position="1"/>
        <end position="203"/>
    </location>
</feature>
<feature type="transmembrane region" description="Helical" evidence="2">
    <location>
        <begin position="1255"/>
        <end position="1274"/>
    </location>
</feature>
<feature type="compositionally biased region" description="Basic and acidic residues" evidence="1">
    <location>
        <begin position="510"/>
        <end position="520"/>
    </location>
</feature>
<keyword evidence="4" id="KW-1185">Reference proteome</keyword>
<feature type="compositionally biased region" description="Basic and acidic residues" evidence="1">
    <location>
        <begin position="774"/>
        <end position="789"/>
    </location>
</feature>
<feature type="compositionally biased region" description="Basic and acidic residues" evidence="1">
    <location>
        <begin position="599"/>
        <end position="611"/>
    </location>
</feature>
<feature type="region of interest" description="Disordered" evidence="1">
    <location>
        <begin position="646"/>
        <end position="739"/>
    </location>
</feature>
<feature type="compositionally biased region" description="Low complexity" evidence="1">
    <location>
        <begin position="31"/>
        <end position="50"/>
    </location>
</feature>
<feature type="compositionally biased region" description="Polar residues" evidence="1">
    <location>
        <begin position="895"/>
        <end position="912"/>
    </location>
</feature>
<feature type="compositionally biased region" description="Polar residues" evidence="1">
    <location>
        <begin position="960"/>
        <end position="969"/>
    </location>
</feature>
<feature type="region of interest" description="Disordered" evidence="1">
    <location>
        <begin position="926"/>
        <end position="1015"/>
    </location>
</feature>
<dbReference type="AlphaFoldDB" id="A0A9N9LT61"/>
<feature type="compositionally biased region" description="Low complexity" evidence="1">
    <location>
        <begin position="756"/>
        <end position="765"/>
    </location>
</feature>
<protein>
    <submittedName>
        <fullName evidence="3">Uncharacterized protein</fullName>
    </submittedName>
</protein>
<keyword evidence="2" id="KW-0812">Transmembrane</keyword>
<feature type="compositionally biased region" description="Low complexity" evidence="1">
    <location>
        <begin position="275"/>
        <end position="290"/>
    </location>
</feature>
<sequence length="1276" mass="141509">MASHTKPSPDIVRSRDAASNTHDRRTMTRTSSSNGRYSFGSSETGESSTASHKDGSSMSDRTRVGDGNGDGESNGKLEAQQVTAVKGGKGSHRNHRNRTSGGFLLSKSPFEHPPRNSSNSPEPEQIPRQRSSAHDRKGKATIRNTHVDKRHTKTLSNAGTRARSSPLASNVRNASPGLEQSSEVEKDDWAEGDNNVEEKSAAPSLDVDSVQIVNLALNLNESRRIAARRNISTPLPPITQDFAEGFAGGSLRHHLQQQRRSSRNISPKPERGERGSSSSPRISSGYRSNSPLQPAFEIPSESDYQYRFSQSTLARAEKAKKAIELMAEYRRVLQYLPPLKPQPQVERAPEESLTSPISPISAPSSRATSVTFPTPRPLGRPYNPLQYIRNRKVRLRAGQTVNGEAKGFGNIDQVTSWVDQISKESSTEDFQASDCLFIPALPKPSEEPTSPHASPKSNISKGLRTRRPRNDWTTEPTDMLADILWLEQDDHKKLIEDSRGNRIFPQKVELKRPISRRGDDLSPQQIAGSGYKAESPETNLRIDTKLPNFTSVKAETEKHSDSAASKAKQKLRHVRNAARGHHGHHSPVEHGVTKIRSRSRSDSSSESDRRPNKLSRRRRSGTTDSHDRHGAEILEKQMMEMLAKESQENDWNLSNDESQRTRYSSDFPKPPAVGRSESSKNGSAAHSRSGSIVNKERNGGINRYVSSGRPSLEVTGMSSRRSMEELDNTAPNSPETKASRAPLAFIPSIAMDLSPPISRSISPTRTKAKHKITPFRDHSRDRNRQRLPFEEESPLSAHLKELVPDIPSSTEKRRRSISPVKSAPRKSDEISKPSLKKNGSVRKAKGEDSGIKGLFKSSRNPLARAGDFIWKSAKEQLPGFSSAVSTDESDAEDVNTPQSKTQISHSRASSVGISDAEMTELLGRKGDASYSHDLPSFKSPFEGRGRSVKSRVDQSKSKSDPQSTETLPDSTLILKPPPTINVHGASPPTALPDGLVTRRLRDPSPSDVESRRQSLATGTRLNEILGMPGHRRDGLPITGLANLEVSQQAHASIDNRRHWSISDREVSVQRGPMTKVEIARVRALLVGSGIKASEISRRAAELQNLRDSENPHYRGVAHLAPDNKTNLLVQRNKQHILAANLLTNDVQLSARMWKSTADNFSQKNVNELLGSIETLHGTLSQKLTPLTRKIGDEADEVSKDLVTSQTLLVKELSDKIEVMMRRRRRRFRWLRRGGWVLVEWGLVGVMWWVWFLVVIARVVLGVGRGFVGVVRWLFWL</sequence>